<dbReference type="KEGG" id="cheb:HH215_05210"/>
<organism evidence="3 4">
    <name type="scientific">Cohnella herbarum</name>
    <dbReference type="NCBI Taxonomy" id="2728023"/>
    <lineage>
        <taxon>Bacteria</taxon>
        <taxon>Bacillati</taxon>
        <taxon>Bacillota</taxon>
        <taxon>Bacilli</taxon>
        <taxon>Bacillales</taxon>
        <taxon>Paenibacillaceae</taxon>
        <taxon>Cohnella</taxon>
    </lineage>
</organism>
<feature type="signal peptide" evidence="2">
    <location>
        <begin position="1"/>
        <end position="23"/>
    </location>
</feature>
<evidence type="ECO:0000313" key="4">
    <source>
        <dbReference type="Proteomes" id="UP000502248"/>
    </source>
</evidence>
<evidence type="ECO:0000256" key="1">
    <source>
        <dbReference type="SAM" id="MobiDB-lite"/>
    </source>
</evidence>
<keyword evidence="4" id="KW-1185">Reference proteome</keyword>
<evidence type="ECO:0008006" key="5">
    <source>
        <dbReference type="Google" id="ProtNLM"/>
    </source>
</evidence>
<proteinExistence type="predicted"/>
<feature type="compositionally biased region" description="Low complexity" evidence="1">
    <location>
        <begin position="33"/>
        <end position="59"/>
    </location>
</feature>
<dbReference type="RefSeq" id="WP_169278944.1">
    <property type="nucleotide sequence ID" value="NZ_CP051680.1"/>
</dbReference>
<accession>A0A7Z2VG92</accession>
<evidence type="ECO:0000256" key="2">
    <source>
        <dbReference type="SAM" id="SignalP"/>
    </source>
</evidence>
<keyword evidence="2" id="KW-0732">Signal</keyword>
<evidence type="ECO:0000313" key="3">
    <source>
        <dbReference type="EMBL" id="QJD82646.1"/>
    </source>
</evidence>
<name>A0A7Z2VG92_9BACL</name>
<dbReference type="Proteomes" id="UP000502248">
    <property type="component" value="Chromosome"/>
</dbReference>
<reference evidence="3 4" key="1">
    <citation type="submission" date="2020-04" db="EMBL/GenBank/DDBJ databases">
        <title>Genome sequencing of novel species.</title>
        <authorList>
            <person name="Heo J."/>
            <person name="Kim S.-J."/>
            <person name="Kim J.-S."/>
            <person name="Hong S.-B."/>
            <person name="Kwon S.-W."/>
        </authorList>
    </citation>
    <scope>NUCLEOTIDE SEQUENCE [LARGE SCALE GENOMIC DNA]</scope>
    <source>
        <strain evidence="3 4">MFER-1</strain>
    </source>
</reference>
<sequence length="317" mass="34713">MNKLSHKLLMSVLLIAIAGCNGTATPNESSSGQTPSATVPSSVTPTESASPTSSSQPSPEKSELLELSKVESVFGFADSQGKMMITLPSQSEQETTLSDDVLKQLNKAVGENGAVISIRYRRHQASSEGDNGRQSAQNFNHLEGDIFEAVEGKAEPNQSYLLVNDAQFEIRSLTKLSPASDQVPSNSVTEQISKAKDRAIDHSWHMATTDEGQQIYLVQFARQGEQMLASLVIRDKEQWIFMDYPAVYNENSTWRVDDQAQISPEMFSFLFAARSTEGIVLGVKWMGAEGENLKILKQSGAKMVETELISGRYLSPV</sequence>
<dbReference type="PROSITE" id="PS51257">
    <property type="entry name" value="PROKAR_LIPOPROTEIN"/>
    <property type="match status" value="1"/>
</dbReference>
<protein>
    <recommendedName>
        <fullName evidence="5">Lipoprotein</fullName>
    </recommendedName>
</protein>
<dbReference type="AlphaFoldDB" id="A0A7Z2VG92"/>
<gene>
    <name evidence="3" type="ORF">HH215_05210</name>
</gene>
<feature type="chain" id="PRO_5038372738" description="Lipoprotein" evidence="2">
    <location>
        <begin position="24"/>
        <end position="317"/>
    </location>
</feature>
<feature type="region of interest" description="Disordered" evidence="1">
    <location>
        <begin position="24"/>
        <end position="63"/>
    </location>
</feature>
<dbReference type="EMBL" id="CP051680">
    <property type="protein sequence ID" value="QJD82646.1"/>
    <property type="molecule type" value="Genomic_DNA"/>
</dbReference>